<protein>
    <submittedName>
        <fullName evidence="2">Uncharacterized protein</fullName>
    </submittedName>
</protein>
<evidence type="ECO:0000313" key="2">
    <source>
        <dbReference type="EMBL" id="GAU36589.1"/>
    </source>
</evidence>
<sequence>MSATVDEQDWRDKFFNFSISRRRRIGRDTMVVLVAVKRDREDLCGWVCRTKIAKQVGRIRRERMACSVASGLQRMKRDTEENVEEESECK</sequence>
<evidence type="ECO:0000313" key="3">
    <source>
        <dbReference type="Proteomes" id="UP000242715"/>
    </source>
</evidence>
<proteinExistence type="predicted"/>
<feature type="compositionally biased region" description="Acidic residues" evidence="1">
    <location>
        <begin position="81"/>
        <end position="90"/>
    </location>
</feature>
<name>A0A2Z6NYM4_TRISU</name>
<reference evidence="3" key="1">
    <citation type="journal article" date="2017" name="Front. Plant Sci.">
        <title>Climate Clever Clovers: New Paradigm to Reduce the Environmental Footprint of Ruminants by Breeding Low Methanogenic Forages Utilizing Haplotype Variation.</title>
        <authorList>
            <person name="Kaur P."/>
            <person name="Appels R."/>
            <person name="Bayer P.E."/>
            <person name="Keeble-Gagnere G."/>
            <person name="Wang J."/>
            <person name="Hirakawa H."/>
            <person name="Shirasawa K."/>
            <person name="Vercoe P."/>
            <person name="Stefanova K."/>
            <person name="Durmic Z."/>
            <person name="Nichols P."/>
            <person name="Revell C."/>
            <person name="Isobe S.N."/>
            <person name="Edwards D."/>
            <person name="Erskine W."/>
        </authorList>
    </citation>
    <scope>NUCLEOTIDE SEQUENCE [LARGE SCALE GENOMIC DNA]</scope>
    <source>
        <strain evidence="3">cv. Daliak</strain>
    </source>
</reference>
<evidence type="ECO:0000256" key="1">
    <source>
        <dbReference type="SAM" id="MobiDB-lite"/>
    </source>
</evidence>
<gene>
    <name evidence="2" type="ORF">TSUD_362590</name>
</gene>
<dbReference type="Proteomes" id="UP000242715">
    <property type="component" value="Unassembled WGS sequence"/>
</dbReference>
<keyword evidence="3" id="KW-1185">Reference proteome</keyword>
<dbReference type="EMBL" id="DF973634">
    <property type="protein sequence ID" value="GAU36589.1"/>
    <property type="molecule type" value="Genomic_DNA"/>
</dbReference>
<accession>A0A2Z6NYM4</accession>
<feature type="region of interest" description="Disordered" evidence="1">
    <location>
        <begin position="70"/>
        <end position="90"/>
    </location>
</feature>
<dbReference type="AlphaFoldDB" id="A0A2Z6NYM4"/>
<organism evidence="2 3">
    <name type="scientific">Trifolium subterraneum</name>
    <name type="common">Subterranean clover</name>
    <dbReference type="NCBI Taxonomy" id="3900"/>
    <lineage>
        <taxon>Eukaryota</taxon>
        <taxon>Viridiplantae</taxon>
        <taxon>Streptophyta</taxon>
        <taxon>Embryophyta</taxon>
        <taxon>Tracheophyta</taxon>
        <taxon>Spermatophyta</taxon>
        <taxon>Magnoliopsida</taxon>
        <taxon>eudicotyledons</taxon>
        <taxon>Gunneridae</taxon>
        <taxon>Pentapetalae</taxon>
        <taxon>rosids</taxon>
        <taxon>fabids</taxon>
        <taxon>Fabales</taxon>
        <taxon>Fabaceae</taxon>
        <taxon>Papilionoideae</taxon>
        <taxon>50 kb inversion clade</taxon>
        <taxon>NPAAA clade</taxon>
        <taxon>Hologalegina</taxon>
        <taxon>IRL clade</taxon>
        <taxon>Trifolieae</taxon>
        <taxon>Trifolium</taxon>
    </lineage>
</organism>